<feature type="region of interest" description="Disordered" evidence="1">
    <location>
        <begin position="436"/>
        <end position="503"/>
    </location>
</feature>
<protein>
    <submittedName>
        <fullName evidence="2">Uncharacterized protein</fullName>
    </submittedName>
</protein>
<accession>A0ABR2V9J3</accession>
<evidence type="ECO:0000313" key="3">
    <source>
        <dbReference type="Proteomes" id="UP001408356"/>
    </source>
</evidence>
<feature type="compositionally biased region" description="Pro residues" evidence="1">
    <location>
        <begin position="108"/>
        <end position="121"/>
    </location>
</feature>
<dbReference type="EMBL" id="JARVKF010000068">
    <property type="protein sequence ID" value="KAK9423593.1"/>
    <property type="molecule type" value="Genomic_DNA"/>
</dbReference>
<evidence type="ECO:0000313" key="2">
    <source>
        <dbReference type="EMBL" id="KAK9423593.1"/>
    </source>
</evidence>
<name>A0ABR2V9J3_9PEZI</name>
<dbReference type="Proteomes" id="UP001408356">
    <property type="component" value="Unassembled WGS sequence"/>
</dbReference>
<organism evidence="2 3">
    <name type="scientific">Seiridium unicorne</name>
    <dbReference type="NCBI Taxonomy" id="138068"/>
    <lineage>
        <taxon>Eukaryota</taxon>
        <taxon>Fungi</taxon>
        <taxon>Dikarya</taxon>
        <taxon>Ascomycota</taxon>
        <taxon>Pezizomycotina</taxon>
        <taxon>Sordariomycetes</taxon>
        <taxon>Xylariomycetidae</taxon>
        <taxon>Amphisphaeriales</taxon>
        <taxon>Sporocadaceae</taxon>
        <taxon>Seiridium</taxon>
    </lineage>
</organism>
<feature type="region of interest" description="Disordered" evidence="1">
    <location>
        <begin position="104"/>
        <end position="185"/>
    </location>
</feature>
<sequence length="763" mass="80542">MNPTKPAEGAAFTIKRRPVMQNYQKTTSQASLPSVSSPLCQSLVQSLANQDVKANRIPAQQVAVDSCVQGESREPIPTDDMGFPTPPPSASLVSFRNNQQFLSEASFFPPPPETNPLPTPPLSAQVSPQSNFSHAIAAPYDPSKGARPPYPLYDTTRTGSTSTQAPASSPRPRMSPSVGSGFAGSPYSPVSSNTVRLSTWSKEAVNKYWNKETAKKAYKNSKEFLVMANDKLGKVIDPLMPVISATNPDFAAAYQISQAVNQKPGAANMGLTGVLAGQAAANGILASNQAPGGFGDFASILGAVAQVAVNDSADISADVNPLLAALNQSATTIPSFTGGMDSSAYLATMSQDGLADTSTSAIASLLQQQSAPAIAALLANMNNNTQIPSSQNAIMDILAAAQSSQDISLQLMNAMMEQQQAAQAAALANLAAYDSQPANSQGQFPTDAQTPDPESAAGAQFSQGQSQGAQSAMPSNSGASTSSTPQPQSAPQQNSSEPRPWTCQRVPAFGLDDIVLPLNTGLHSTACNLLVGNLVALSGHFEIRLLYTGEQVLHGMVSLQGLKSDDEATVLEPCSMIDFGIPCSGVSVACALCFNEADEDGMVPSMYQVIIQSPYGHGLALSCFTPAQHLDTAKMIAWSMISSITWLDRSTICKSAPEKLLGKWRYEDEILLIDLGDDSASETKEFTFMADGRYQYTRSGGAKVSTAHDVDQASGQFQIYEYDDGTTHLVLTQDGSGAVEVQPVELRENSMFIMGKIYIKVAT</sequence>
<proteinExistence type="predicted"/>
<feature type="compositionally biased region" description="Low complexity" evidence="1">
    <location>
        <begin position="165"/>
        <end position="177"/>
    </location>
</feature>
<comment type="caution">
    <text evidence="2">The sequence shown here is derived from an EMBL/GenBank/DDBJ whole genome shotgun (WGS) entry which is preliminary data.</text>
</comment>
<feature type="compositionally biased region" description="Polar residues" evidence="1">
    <location>
        <begin position="155"/>
        <end position="164"/>
    </location>
</feature>
<feature type="compositionally biased region" description="Polar residues" evidence="1">
    <location>
        <begin position="436"/>
        <end position="449"/>
    </location>
</feature>
<reference evidence="2 3" key="1">
    <citation type="journal article" date="2024" name="J. Plant Pathol.">
        <title>Sequence and assembly of the genome of Seiridium unicorne, isolate CBS 538.82, causal agent of cypress canker disease.</title>
        <authorList>
            <person name="Scali E."/>
            <person name="Rocca G.D."/>
            <person name="Danti R."/>
            <person name="Garbelotto M."/>
            <person name="Barberini S."/>
            <person name="Baroncelli R."/>
            <person name="Emiliani G."/>
        </authorList>
    </citation>
    <scope>NUCLEOTIDE SEQUENCE [LARGE SCALE GENOMIC DNA]</scope>
    <source>
        <strain evidence="2 3">BM-138-508</strain>
    </source>
</reference>
<gene>
    <name evidence="2" type="ORF">SUNI508_04074</name>
</gene>
<feature type="compositionally biased region" description="Low complexity" evidence="1">
    <location>
        <begin position="455"/>
        <end position="498"/>
    </location>
</feature>
<feature type="compositionally biased region" description="Polar residues" evidence="1">
    <location>
        <begin position="124"/>
        <end position="133"/>
    </location>
</feature>
<evidence type="ECO:0000256" key="1">
    <source>
        <dbReference type="SAM" id="MobiDB-lite"/>
    </source>
</evidence>
<keyword evidence="3" id="KW-1185">Reference proteome</keyword>